<sequence>MLVQKYFPSERMVPEKDMDACGLFGVMNISGRRFGGEMAINAIKNMKVRGSGLGGGFAIYGLYPEYKDYYALHIMFQNQNLRAKHEVEAFLKEHFYVVYDEEIPTNPEINVFFPPIVWRYFVAPQKKSEDQTVTDDEYVVNKVMYLNTCVEDAYVFSSGKDVGVFKGVGFPEEIADYFMLDKLYQGYIWTVHSRFPTNTPGWWGGAHPFNILDWTVVHNGEISSYGTNRRYLEMFNYYCTLHTDTEVLAYAVDLLLRRQKLPIELVARIFAPPMWETIERMDKDQRELYTALRMTYAPLLMNGPFTVIIAHHNEMVGLTDRIRLRPITAGAKGDLVFLSSEEASIRAVCPDLELAWTPPGGEPVVVRLHSRDHLLSLNKSI</sequence>
<feature type="active site" description="For GATase activity" evidence="1">
    <location>
        <position position="21"/>
    </location>
</feature>
<evidence type="ECO:0000313" key="3">
    <source>
        <dbReference type="EMBL" id="SFR07374.1"/>
    </source>
</evidence>
<dbReference type="AlphaFoldDB" id="A0A1I6DPK7"/>
<dbReference type="CDD" id="cd01907">
    <property type="entry name" value="GlxB"/>
    <property type="match status" value="1"/>
</dbReference>
<dbReference type="EMBL" id="FOYM01000014">
    <property type="protein sequence ID" value="SFR07374.1"/>
    <property type="molecule type" value="Genomic_DNA"/>
</dbReference>
<organism evidence="3 4">
    <name type="scientific">Desulfoscipio geothermicus DSM 3669</name>
    <dbReference type="NCBI Taxonomy" id="1121426"/>
    <lineage>
        <taxon>Bacteria</taxon>
        <taxon>Bacillati</taxon>
        <taxon>Bacillota</taxon>
        <taxon>Clostridia</taxon>
        <taxon>Eubacteriales</taxon>
        <taxon>Desulfallaceae</taxon>
        <taxon>Desulfoscipio</taxon>
    </lineage>
</organism>
<dbReference type="Gene3D" id="3.60.20.10">
    <property type="entry name" value="Glutamine Phosphoribosylpyrophosphate, subunit 1, domain 1"/>
    <property type="match status" value="1"/>
</dbReference>
<dbReference type="InterPro" id="IPR012375">
    <property type="entry name" value="Glu_synth_lsu_1"/>
</dbReference>
<dbReference type="SUPFAM" id="SSF56235">
    <property type="entry name" value="N-terminal nucleophile aminohydrolases (Ntn hydrolases)"/>
    <property type="match status" value="1"/>
</dbReference>
<evidence type="ECO:0000313" key="4">
    <source>
        <dbReference type="Proteomes" id="UP000199584"/>
    </source>
</evidence>
<evidence type="ECO:0000259" key="2">
    <source>
        <dbReference type="PROSITE" id="PS51278"/>
    </source>
</evidence>
<feature type="domain" description="Glutamine amidotransferase type-2" evidence="2">
    <location>
        <begin position="21"/>
        <end position="369"/>
    </location>
</feature>
<dbReference type="OrthoDB" id="9770094at2"/>
<protein>
    <submittedName>
        <fullName evidence="3">Glutamate synthase domain-containing protein 1</fullName>
    </submittedName>
</protein>
<accession>A0A1I6DPK7</accession>
<dbReference type="Proteomes" id="UP000199584">
    <property type="component" value="Unassembled WGS sequence"/>
</dbReference>
<reference evidence="4" key="1">
    <citation type="submission" date="2016-10" db="EMBL/GenBank/DDBJ databases">
        <authorList>
            <person name="Varghese N."/>
            <person name="Submissions S."/>
        </authorList>
    </citation>
    <scope>NUCLEOTIDE SEQUENCE [LARGE SCALE GENOMIC DNA]</scope>
    <source>
        <strain evidence="4">DSM 3669</strain>
    </source>
</reference>
<dbReference type="RefSeq" id="WP_092483567.1">
    <property type="nucleotide sequence ID" value="NZ_FOYM01000014.1"/>
</dbReference>
<dbReference type="InterPro" id="IPR029055">
    <property type="entry name" value="Ntn_hydrolases_N"/>
</dbReference>
<dbReference type="Pfam" id="PF00310">
    <property type="entry name" value="GATase_2"/>
    <property type="match status" value="1"/>
</dbReference>
<keyword evidence="4" id="KW-1185">Reference proteome</keyword>
<name>A0A1I6DPK7_9FIRM</name>
<evidence type="ECO:0000256" key="1">
    <source>
        <dbReference type="PIRSR" id="PIRSR018774-1"/>
    </source>
</evidence>
<dbReference type="InterPro" id="IPR017932">
    <property type="entry name" value="GATase_2_dom"/>
</dbReference>
<proteinExistence type="predicted"/>
<dbReference type="PROSITE" id="PS51278">
    <property type="entry name" value="GATASE_TYPE_2"/>
    <property type="match status" value="1"/>
</dbReference>
<gene>
    <name evidence="3" type="ORF">SAMN05660706_11494</name>
</gene>
<dbReference type="PIRSF" id="PIRSF018774">
    <property type="entry name" value="GOGAT_lg_dom1"/>
    <property type="match status" value="1"/>
</dbReference>
<dbReference type="STRING" id="39060.SAMN05660706_11494"/>